<dbReference type="EMBL" id="MU854448">
    <property type="protein sequence ID" value="KAK4035309.1"/>
    <property type="molecule type" value="Genomic_DNA"/>
</dbReference>
<evidence type="ECO:0000313" key="2">
    <source>
        <dbReference type="EMBL" id="KAK4035309.1"/>
    </source>
</evidence>
<name>A0AAN6SPH9_9PEZI</name>
<feature type="region of interest" description="Disordered" evidence="1">
    <location>
        <begin position="230"/>
        <end position="287"/>
    </location>
</feature>
<accession>A0AAN6SPH9</accession>
<evidence type="ECO:0008006" key="4">
    <source>
        <dbReference type="Google" id="ProtNLM"/>
    </source>
</evidence>
<dbReference type="PANTHER" id="PTHR35179">
    <property type="entry name" value="PROTEIN CBG02620"/>
    <property type="match status" value="1"/>
</dbReference>
<proteinExistence type="predicted"/>
<feature type="compositionally biased region" description="Low complexity" evidence="1">
    <location>
        <begin position="242"/>
        <end position="287"/>
    </location>
</feature>
<feature type="compositionally biased region" description="Acidic residues" evidence="1">
    <location>
        <begin position="438"/>
        <end position="469"/>
    </location>
</feature>
<reference evidence="3" key="1">
    <citation type="journal article" date="2023" name="Mol. Phylogenet. Evol.">
        <title>Genome-scale phylogeny and comparative genomics of the fungal order Sordariales.</title>
        <authorList>
            <person name="Hensen N."/>
            <person name="Bonometti L."/>
            <person name="Westerberg I."/>
            <person name="Brannstrom I.O."/>
            <person name="Guillou S."/>
            <person name="Cros-Aarteil S."/>
            <person name="Calhoun S."/>
            <person name="Haridas S."/>
            <person name="Kuo A."/>
            <person name="Mondo S."/>
            <person name="Pangilinan J."/>
            <person name="Riley R."/>
            <person name="LaButti K."/>
            <person name="Andreopoulos B."/>
            <person name="Lipzen A."/>
            <person name="Chen C."/>
            <person name="Yan M."/>
            <person name="Daum C."/>
            <person name="Ng V."/>
            <person name="Clum A."/>
            <person name="Steindorff A."/>
            <person name="Ohm R.A."/>
            <person name="Martin F."/>
            <person name="Silar P."/>
            <person name="Natvig D.O."/>
            <person name="Lalanne C."/>
            <person name="Gautier V."/>
            <person name="Ament-Velasquez S.L."/>
            <person name="Kruys A."/>
            <person name="Hutchinson M.I."/>
            <person name="Powell A.J."/>
            <person name="Barry K."/>
            <person name="Miller A.N."/>
            <person name="Grigoriev I.V."/>
            <person name="Debuchy R."/>
            <person name="Gladieux P."/>
            <person name="Hiltunen Thoren M."/>
            <person name="Johannesson H."/>
        </authorList>
    </citation>
    <scope>NUCLEOTIDE SEQUENCE [LARGE SCALE GENOMIC DNA]</scope>
    <source>
        <strain evidence="3">CBS 284.82</strain>
    </source>
</reference>
<feature type="region of interest" description="Disordered" evidence="1">
    <location>
        <begin position="426"/>
        <end position="480"/>
    </location>
</feature>
<dbReference type="Proteomes" id="UP001303115">
    <property type="component" value="Unassembled WGS sequence"/>
</dbReference>
<keyword evidence="3" id="KW-1185">Reference proteome</keyword>
<sequence length="496" mass="54719">MAFPWSQKPGIWDAKYERAREDPATISPPAEADLIRKLRVGDLDDKSRKFEGSARIQDVRTVNSYSWVDKLSSGPTILIPGQPPLWTPQHNPDRLKEDSGSYFRDKNAARYPKHPTEPAVVASLAADPTLPSKLDIFACGSTLGNLLRFVRGQDKTFRMLAYKIHNTVFLVRRENSPTELIPGVRGYGHTFPEANTTWEPAVKGSASHQRLIRYTFGGLEVLVRFEADGYIKPKSNPPNSPSPTTTTTSNQTPTLEELTTDLSTTTVTPSPLPTPSTTGTTLTITPAGTPIPHATLFDLKTRSIYTRDKKDHLAEELPRLWVSQIPIFILAYHTQGLFKKGDTEIRDVRGEVRVWEGKHRRDLARLAALLRWVRDVVAEVAEEEVEGGVELCRRAGGGEGVLEVRRVAGDVEGVVSDAVRERWVQAGLGGGGKGDGEKGEEEASGDEEGGDEEGADEEWGDDEWGDEGEALGWDEKEEDDFTACGKDCGYCGRCTY</sequence>
<protein>
    <recommendedName>
        <fullName evidence="4">Geranylgeranyl pyrophosphate synthetase</fullName>
    </recommendedName>
</protein>
<dbReference type="AlphaFoldDB" id="A0AAN6SPH9"/>
<organism evidence="2 3">
    <name type="scientific">Parachaetomium inaequale</name>
    <dbReference type="NCBI Taxonomy" id="2588326"/>
    <lineage>
        <taxon>Eukaryota</taxon>
        <taxon>Fungi</taxon>
        <taxon>Dikarya</taxon>
        <taxon>Ascomycota</taxon>
        <taxon>Pezizomycotina</taxon>
        <taxon>Sordariomycetes</taxon>
        <taxon>Sordariomycetidae</taxon>
        <taxon>Sordariales</taxon>
        <taxon>Chaetomiaceae</taxon>
        <taxon>Parachaetomium</taxon>
    </lineage>
</organism>
<evidence type="ECO:0000256" key="1">
    <source>
        <dbReference type="SAM" id="MobiDB-lite"/>
    </source>
</evidence>
<dbReference type="PANTHER" id="PTHR35179:SF2">
    <property type="entry name" value="START DOMAIN-CONTAINING PROTEIN"/>
    <property type="match status" value="1"/>
</dbReference>
<evidence type="ECO:0000313" key="3">
    <source>
        <dbReference type="Proteomes" id="UP001303115"/>
    </source>
</evidence>
<gene>
    <name evidence="2" type="ORF">C8A01DRAFT_48458</name>
</gene>
<comment type="caution">
    <text evidence="2">The sequence shown here is derived from an EMBL/GenBank/DDBJ whole genome shotgun (WGS) entry which is preliminary data.</text>
</comment>